<keyword evidence="7 8" id="KW-0349">Heme</keyword>
<dbReference type="CDD" id="cd20617">
    <property type="entry name" value="CYP1_2-like"/>
    <property type="match status" value="1"/>
</dbReference>
<dbReference type="GO" id="GO:0016705">
    <property type="term" value="F:oxidoreductase activity, acting on paired donors, with incorporation or reduction of molecular oxygen"/>
    <property type="evidence" value="ECO:0007669"/>
    <property type="project" value="InterPro"/>
</dbReference>
<feature type="binding site" description="axial binding residue" evidence="7">
    <location>
        <position position="438"/>
    </location>
    <ligand>
        <name>heme</name>
        <dbReference type="ChEBI" id="CHEBI:30413"/>
    </ligand>
    <ligandPart>
        <name>Fe</name>
        <dbReference type="ChEBI" id="CHEBI:18248"/>
    </ligandPart>
</feature>
<dbReference type="Gene3D" id="1.10.630.10">
    <property type="entry name" value="Cytochrome P450"/>
    <property type="match status" value="1"/>
</dbReference>
<evidence type="ECO:0000256" key="3">
    <source>
        <dbReference type="ARBA" id="ARBA00022723"/>
    </source>
</evidence>
<dbReference type="PANTHER" id="PTHR24284">
    <property type="entry name" value="CYTOCHROME P450 FAMILY"/>
    <property type="match status" value="1"/>
</dbReference>
<dbReference type="WBParaSite" id="TCONS_00007922.p1">
    <property type="protein sequence ID" value="TCONS_00007922.p1"/>
    <property type="gene ID" value="XLOC_005935"/>
</dbReference>
<dbReference type="InterPro" id="IPR036396">
    <property type="entry name" value="Cyt_P450_sf"/>
</dbReference>
<organism evidence="10">
    <name type="scientific">Strongyloides stercoralis</name>
    <name type="common">Threadworm</name>
    <dbReference type="NCBI Taxonomy" id="6248"/>
    <lineage>
        <taxon>Eukaryota</taxon>
        <taxon>Metazoa</taxon>
        <taxon>Ecdysozoa</taxon>
        <taxon>Nematoda</taxon>
        <taxon>Chromadorea</taxon>
        <taxon>Rhabditida</taxon>
        <taxon>Tylenchina</taxon>
        <taxon>Panagrolaimomorpha</taxon>
        <taxon>Strongyloidoidea</taxon>
        <taxon>Strongyloididae</taxon>
        <taxon>Strongyloides</taxon>
    </lineage>
</organism>
<proteinExistence type="inferred from homology"/>
<keyword evidence="6 8" id="KW-0503">Monooxygenase</keyword>
<evidence type="ECO:0000256" key="2">
    <source>
        <dbReference type="ARBA" id="ARBA00010617"/>
    </source>
</evidence>
<dbReference type="WBParaSite" id="SSTP_0000939200.1">
    <property type="protein sequence ID" value="SSTP_0000939200.1"/>
    <property type="gene ID" value="SSTP_0000939200"/>
</dbReference>
<evidence type="ECO:0000313" key="10">
    <source>
        <dbReference type="WBParaSite" id="SSTP_0000939200.1"/>
    </source>
</evidence>
<evidence type="ECO:0000313" key="11">
    <source>
        <dbReference type="WBParaSite" id="TCONS_00007922.p1"/>
    </source>
</evidence>
<dbReference type="PANTHER" id="PTHR24284:SF1">
    <property type="entry name" value="CYTOCHROME P450 FAMILY"/>
    <property type="match status" value="1"/>
</dbReference>
<dbReference type="PRINTS" id="PR00463">
    <property type="entry name" value="EP450I"/>
</dbReference>
<dbReference type="PRINTS" id="PR00385">
    <property type="entry name" value="P450"/>
</dbReference>
<dbReference type="SUPFAM" id="SSF48264">
    <property type="entry name" value="Cytochrome P450"/>
    <property type="match status" value="1"/>
</dbReference>
<comment type="similarity">
    <text evidence="2 8">Belongs to the cytochrome P450 family.</text>
</comment>
<dbReference type="Pfam" id="PF00067">
    <property type="entry name" value="p450"/>
    <property type="match status" value="1"/>
</dbReference>
<dbReference type="InterPro" id="IPR002401">
    <property type="entry name" value="Cyt_P450_E_grp-I"/>
</dbReference>
<reference evidence="10" key="1">
    <citation type="submission" date="2015-08" db="UniProtKB">
        <authorList>
            <consortium name="WormBaseParasite"/>
        </authorList>
    </citation>
    <scope>IDENTIFICATION</scope>
</reference>
<keyword evidence="4 8" id="KW-0560">Oxidoreductase</keyword>
<dbReference type="AlphaFoldDB" id="A0A0K0EIT6"/>
<keyword evidence="9" id="KW-1185">Reference proteome</keyword>
<dbReference type="GO" id="GO:0020037">
    <property type="term" value="F:heme binding"/>
    <property type="evidence" value="ECO:0007669"/>
    <property type="project" value="InterPro"/>
</dbReference>
<dbReference type="PROSITE" id="PS00086">
    <property type="entry name" value="CYTOCHROME_P450"/>
    <property type="match status" value="1"/>
</dbReference>
<evidence type="ECO:0000313" key="9">
    <source>
        <dbReference type="Proteomes" id="UP000035681"/>
    </source>
</evidence>
<keyword evidence="5 7" id="KW-0408">Iron</keyword>
<evidence type="ECO:0000256" key="7">
    <source>
        <dbReference type="PIRSR" id="PIRSR602401-1"/>
    </source>
</evidence>
<dbReference type="GO" id="GO:0004497">
    <property type="term" value="F:monooxygenase activity"/>
    <property type="evidence" value="ECO:0007669"/>
    <property type="project" value="UniProtKB-KW"/>
</dbReference>
<dbReference type="STRING" id="6248.A0A0K0EIT6"/>
<comment type="cofactor">
    <cofactor evidence="1 7">
        <name>heme</name>
        <dbReference type="ChEBI" id="CHEBI:30413"/>
    </cofactor>
</comment>
<name>A0A0K0EIT6_STRER</name>
<dbReference type="Proteomes" id="UP000035681">
    <property type="component" value="Unplaced"/>
</dbReference>
<dbReference type="GO" id="GO:0005506">
    <property type="term" value="F:iron ion binding"/>
    <property type="evidence" value="ECO:0007669"/>
    <property type="project" value="InterPro"/>
</dbReference>
<evidence type="ECO:0000256" key="6">
    <source>
        <dbReference type="ARBA" id="ARBA00023033"/>
    </source>
</evidence>
<keyword evidence="3 7" id="KW-0479">Metal-binding</keyword>
<evidence type="ECO:0000256" key="5">
    <source>
        <dbReference type="ARBA" id="ARBA00023004"/>
    </source>
</evidence>
<dbReference type="InterPro" id="IPR001128">
    <property type="entry name" value="Cyt_P450"/>
</dbReference>
<dbReference type="FunFam" id="1.10.630.10:FF:000036">
    <property type="entry name" value="CYtochrome P450 family"/>
    <property type="match status" value="1"/>
</dbReference>
<sequence>MIGIFLIFIISIYLINFYKKIKSLPPGPVPLPVIGNLLSVDIKKIHLYAMEQSKKYGDVFTLWLPHPIVVISGYDTIKEAVIKNGDNFNGRNVYGYPENTIHEIVNVGVVFSEGEEWRDQRRLSLQILRNFGMSKTIIQDKIHISISDAINYIDNLQDKDNVDIGRVIYLSIGNVISLILFGSMYKHDNSEEFFNFINNLDDSIKKRASVESKILLMFPIIQKIPFLKEFIYKRIAKPTRKLKELTNQQIELIKKDFDPNNDPPNFIHAVMKEIQAIDSKYSYLNSDHLNGMVLDFWTAGTETTSTTIKWLLLFAMKYLDIQEKLHNEIDEVIGRDHLVLLSDKNRMPYMSAFIAEGQRFANIVPFVPFHKCTIDTVINGRLIPKDTLTQPFFWSANVDEKYFKDPYTFNPNRFLSDDGKKFNPKHDHLSFGLGKRSCVGKSLAEAELFLMFTSLLQKYKFTHINGPVDLSYDFGDVSLVRPYKCKIEKR</sequence>
<dbReference type="InterPro" id="IPR017972">
    <property type="entry name" value="Cyt_P450_CS"/>
</dbReference>
<evidence type="ECO:0000256" key="4">
    <source>
        <dbReference type="ARBA" id="ARBA00023002"/>
    </source>
</evidence>
<accession>A0A0K0EIT6</accession>
<protein>
    <submittedName>
        <fullName evidence="10 11">Cytochrome P450</fullName>
    </submittedName>
</protein>
<evidence type="ECO:0000256" key="1">
    <source>
        <dbReference type="ARBA" id="ARBA00001971"/>
    </source>
</evidence>
<evidence type="ECO:0000256" key="8">
    <source>
        <dbReference type="RuleBase" id="RU000461"/>
    </source>
</evidence>